<feature type="transmembrane region" description="Helical" evidence="6">
    <location>
        <begin position="407"/>
        <end position="430"/>
    </location>
</feature>
<name>A9WIV1_CHLAA</name>
<evidence type="ECO:0000256" key="3">
    <source>
        <dbReference type="ARBA" id="ARBA00022692"/>
    </source>
</evidence>
<dbReference type="EnsemblBacteria" id="ABY35828">
    <property type="protein sequence ID" value="ABY35828"/>
    <property type="gene ID" value="Caur_2622"/>
</dbReference>
<keyword evidence="4 6" id="KW-1133">Transmembrane helix</keyword>
<dbReference type="RefSeq" id="WP_012258481.1">
    <property type="nucleotide sequence ID" value="NC_010175.1"/>
</dbReference>
<dbReference type="InParanoid" id="A9WIV1"/>
<feature type="transmembrane region" description="Helical" evidence="6">
    <location>
        <begin position="47"/>
        <end position="64"/>
    </location>
</feature>
<dbReference type="NCBIfam" id="TIGR00360">
    <property type="entry name" value="ComEC_N-term"/>
    <property type="match status" value="1"/>
</dbReference>
<evidence type="ECO:0000259" key="8">
    <source>
        <dbReference type="Pfam" id="PF13567"/>
    </source>
</evidence>
<dbReference type="Pfam" id="PF03772">
    <property type="entry name" value="Competence"/>
    <property type="match status" value="1"/>
</dbReference>
<feature type="transmembrane region" description="Helical" evidence="6">
    <location>
        <begin position="317"/>
        <end position="334"/>
    </location>
</feature>
<keyword evidence="2" id="KW-1003">Cell membrane</keyword>
<feature type="domain" description="ComEC/Rec2-related protein" evidence="7">
    <location>
        <begin position="219"/>
        <end position="489"/>
    </location>
</feature>
<dbReference type="Pfam" id="PF13567">
    <property type="entry name" value="DUF4131"/>
    <property type="match status" value="1"/>
</dbReference>
<feature type="domain" description="DUF4131" evidence="8">
    <location>
        <begin position="21"/>
        <end position="171"/>
    </location>
</feature>
<accession>A9WIV1</accession>
<dbReference type="PANTHER" id="PTHR30619">
    <property type="entry name" value="DNA INTERNALIZATION/COMPETENCE PROTEIN COMEC/REC2"/>
    <property type="match status" value="1"/>
</dbReference>
<dbReference type="InterPro" id="IPR052159">
    <property type="entry name" value="Competence_DNA_uptake"/>
</dbReference>
<feature type="transmembrane region" description="Helical" evidence="6">
    <location>
        <begin position="468"/>
        <end position="487"/>
    </location>
</feature>
<organism evidence="9 10">
    <name type="scientific">Chloroflexus aurantiacus (strain ATCC 29366 / DSM 635 / J-10-fl)</name>
    <dbReference type="NCBI Taxonomy" id="324602"/>
    <lineage>
        <taxon>Bacteria</taxon>
        <taxon>Bacillati</taxon>
        <taxon>Chloroflexota</taxon>
        <taxon>Chloroflexia</taxon>
        <taxon>Chloroflexales</taxon>
        <taxon>Chloroflexineae</taxon>
        <taxon>Chloroflexaceae</taxon>
        <taxon>Chloroflexus</taxon>
    </lineage>
</organism>
<feature type="transmembrane region" description="Helical" evidence="6">
    <location>
        <begin position="7"/>
        <end position="27"/>
    </location>
</feature>
<evidence type="ECO:0000313" key="9">
    <source>
        <dbReference type="EMBL" id="ABY35828.1"/>
    </source>
</evidence>
<dbReference type="PATRIC" id="fig|324602.8.peg.2955"/>
<dbReference type="Proteomes" id="UP000002008">
    <property type="component" value="Chromosome"/>
</dbReference>
<evidence type="ECO:0000256" key="2">
    <source>
        <dbReference type="ARBA" id="ARBA00022475"/>
    </source>
</evidence>
<evidence type="ECO:0000256" key="6">
    <source>
        <dbReference type="SAM" id="Phobius"/>
    </source>
</evidence>
<protein>
    <submittedName>
        <fullName evidence="9">ComEC/Rec2-related protein</fullName>
    </submittedName>
</protein>
<dbReference type="InterPro" id="IPR004477">
    <property type="entry name" value="ComEC_N"/>
</dbReference>
<evidence type="ECO:0000256" key="4">
    <source>
        <dbReference type="ARBA" id="ARBA00022989"/>
    </source>
</evidence>
<feature type="transmembrane region" description="Helical" evidence="6">
    <location>
        <begin position="376"/>
        <end position="395"/>
    </location>
</feature>
<dbReference type="PANTHER" id="PTHR30619:SF7">
    <property type="entry name" value="BETA-LACTAMASE DOMAIN PROTEIN"/>
    <property type="match status" value="1"/>
</dbReference>
<keyword evidence="3 6" id="KW-0812">Transmembrane</keyword>
<keyword evidence="10" id="KW-1185">Reference proteome</keyword>
<feature type="transmembrane region" description="Helical" evidence="6">
    <location>
        <begin position="241"/>
        <end position="260"/>
    </location>
</feature>
<evidence type="ECO:0000259" key="7">
    <source>
        <dbReference type="Pfam" id="PF03772"/>
    </source>
</evidence>
<dbReference type="eggNOG" id="COG0658">
    <property type="taxonomic scope" value="Bacteria"/>
</dbReference>
<reference evidence="10" key="1">
    <citation type="journal article" date="2011" name="BMC Genomics">
        <title>Complete genome sequence of the filamentous anoxygenic phototrophic bacterium Chloroflexus aurantiacus.</title>
        <authorList>
            <person name="Tang K.H."/>
            <person name="Barry K."/>
            <person name="Chertkov O."/>
            <person name="Dalin E."/>
            <person name="Han C.S."/>
            <person name="Hauser L.J."/>
            <person name="Honchak B.M."/>
            <person name="Karbach L.E."/>
            <person name="Land M.L."/>
            <person name="Lapidus A."/>
            <person name="Larimer F.W."/>
            <person name="Mikhailova N."/>
            <person name="Pitluck S."/>
            <person name="Pierson B.K."/>
            <person name="Blankenship R.E."/>
        </authorList>
    </citation>
    <scope>NUCLEOTIDE SEQUENCE [LARGE SCALE GENOMIC DNA]</scope>
    <source>
        <strain evidence="10">ATCC 29366 / DSM 635 / J-10-fl</strain>
    </source>
</reference>
<evidence type="ECO:0000256" key="1">
    <source>
        <dbReference type="ARBA" id="ARBA00004651"/>
    </source>
</evidence>
<dbReference type="HOGENOM" id="CLU_010363_8_0_0"/>
<dbReference type="STRING" id="324602.Caur_2622"/>
<proteinExistence type="predicted"/>
<feature type="transmembrane region" description="Helical" evidence="6">
    <location>
        <begin position="436"/>
        <end position="456"/>
    </location>
</feature>
<comment type="subcellular location">
    <subcellularLocation>
        <location evidence="1">Cell membrane</location>
        <topology evidence="1">Multi-pass membrane protein</topology>
    </subcellularLocation>
</comment>
<keyword evidence="5 6" id="KW-0472">Membrane</keyword>
<dbReference type="KEGG" id="cau:Caur_2622"/>
<sequence length="504" mass="55942">MNLIRLAIGWLVGIGLAGSFNVPLPWWLIVATVALVGLPFDRSSQRWLALSVLCCALGGVRFHVAQPLIGPQHIERWADTNRLTLVGYVAEEPRRDDRGQQLVVEVTHTRTSERFVMTEGRVLVRVPPYPPYYPGDRLWLEGDLSRPATAQRVGEFDYRVYLARRNIFVLMHRPTVIRQLDKPVTNWGIKQISQFREHCRQIILRLLPEPQAALTIGILLGIQAGLPETTRTAFAATGTSHILVVSGWNFSIAAAALAALARLLRLPPWPAFWLSLAIMWIYAGFTGASAAVIRAAMMASLALLARTAERQSEPWRLLLAACWLLTLINPQTLWDLGFQLSALATASLFAFGKPVDHWLDTVRWPPHPVVDAMREALGATLAAQVLTLPLMLYHFGNLSLIAPLANIVIVPVVPFAMLLGGCALLGGLVWLPLGQWLALCAWLPLSWINSVAMLLAEPAWAVVRLPVFPLWLLVVMYVVIASVWWRWVRDDGQVNAAAVRSSVD</sequence>
<dbReference type="GO" id="GO:0005886">
    <property type="term" value="C:plasma membrane"/>
    <property type="evidence" value="ECO:0007669"/>
    <property type="project" value="UniProtKB-SubCell"/>
</dbReference>
<evidence type="ECO:0000256" key="5">
    <source>
        <dbReference type="ARBA" id="ARBA00023136"/>
    </source>
</evidence>
<gene>
    <name evidence="9" type="ordered locus">Caur_2622</name>
</gene>
<evidence type="ECO:0000313" key="10">
    <source>
        <dbReference type="Proteomes" id="UP000002008"/>
    </source>
</evidence>
<dbReference type="InterPro" id="IPR025405">
    <property type="entry name" value="DUF4131"/>
</dbReference>
<feature type="transmembrane region" description="Helical" evidence="6">
    <location>
        <begin position="272"/>
        <end position="305"/>
    </location>
</feature>
<dbReference type="AlphaFoldDB" id="A9WIV1"/>
<dbReference type="EMBL" id="CP000909">
    <property type="protein sequence ID" value="ABY35828.1"/>
    <property type="molecule type" value="Genomic_DNA"/>
</dbReference>